<proteinExistence type="predicted"/>
<evidence type="ECO:0000313" key="1">
    <source>
        <dbReference type="EMBL" id="DAG00414.1"/>
    </source>
</evidence>
<reference evidence="1" key="1">
    <citation type="journal article" date="2021" name="Proc. Natl. Acad. Sci. U.S.A.">
        <title>A Catalog of Tens of Thousands of Viruses from Human Metagenomes Reveals Hidden Associations with Chronic Diseases.</title>
        <authorList>
            <person name="Tisza M.J."/>
            <person name="Buck C.B."/>
        </authorList>
    </citation>
    <scope>NUCLEOTIDE SEQUENCE</scope>
    <source>
        <strain evidence="1">Ct3r22</strain>
    </source>
</reference>
<dbReference type="EMBL" id="BK016180">
    <property type="protein sequence ID" value="DAG00414.1"/>
    <property type="molecule type" value="Genomic_DNA"/>
</dbReference>
<sequence length="36" mass="4268">MDCTTDTIFLSPLLRLINKIAAYPHFTMRLDMRLKQ</sequence>
<name>A0A8S5V0Z7_9CAUD</name>
<organism evidence="1">
    <name type="scientific">Siphoviridae sp. ct3r22</name>
    <dbReference type="NCBI Taxonomy" id="2825325"/>
    <lineage>
        <taxon>Viruses</taxon>
        <taxon>Duplodnaviria</taxon>
        <taxon>Heunggongvirae</taxon>
        <taxon>Uroviricota</taxon>
        <taxon>Caudoviricetes</taxon>
    </lineage>
</organism>
<accession>A0A8S5V0Z7</accession>
<protein>
    <submittedName>
        <fullName evidence="1">Uncharacterized protein</fullName>
    </submittedName>
</protein>